<dbReference type="EMBL" id="JAEVFJ010000050">
    <property type="protein sequence ID" value="KAH8082419.1"/>
    <property type="molecule type" value="Genomic_DNA"/>
</dbReference>
<feature type="signal peptide" evidence="2">
    <location>
        <begin position="1"/>
        <end position="18"/>
    </location>
</feature>
<gene>
    <name evidence="3" type="ORF">BXZ70DRAFT_910759</name>
</gene>
<name>A0A8K0UFT0_9AGAR</name>
<dbReference type="Proteomes" id="UP000813824">
    <property type="component" value="Unassembled WGS sequence"/>
</dbReference>
<accession>A0A8K0UFT0</accession>
<feature type="chain" id="PRO_5035438384" evidence="2">
    <location>
        <begin position="19"/>
        <end position="203"/>
    </location>
</feature>
<feature type="compositionally biased region" description="Acidic residues" evidence="1">
    <location>
        <begin position="101"/>
        <end position="119"/>
    </location>
</feature>
<evidence type="ECO:0000313" key="4">
    <source>
        <dbReference type="Proteomes" id="UP000813824"/>
    </source>
</evidence>
<keyword evidence="2" id="KW-0732">Signal</keyword>
<feature type="compositionally biased region" description="Low complexity" evidence="1">
    <location>
        <begin position="176"/>
        <end position="197"/>
    </location>
</feature>
<dbReference type="AlphaFoldDB" id="A0A8K0UFT0"/>
<evidence type="ECO:0000256" key="1">
    <source>
        <dbReference type="SAM" id="MobiDB-lite"/>
    </source>
</evidence>
<evidence type="ECO:0000313" key="3">
    <source>
        <dbReference type="EMBL" id="KAH8082419.1"/>
    </source>
</evidence>
<feature type="region of interest" description="Disordered" evidence="1">
    <location>
        <begin position="20"/>
        <end position="48"/>
    </location>
</feature>
<comment type="caution">
    <text evidence="3">The sequence shown here is derived from an EMBL/GenBank/DDBJ whole genome shotgun (WGS) entry which is preliminary data.</text>
</comment>
<reference evidence="3" key="1">
    <citation type="journal article" date="2021" name="New Phytol.">
        <title>Evolutionary innovations through gain and loss of genes in the ectomycorrhizal Boletales.</title>
        <authorList>
            <person name="Wu G."/>
            <person name="Miyauchi S."/>
            <person name="Morin E."/>
            <person name="Kuo A."/>
            <person name="Drula E."/>
            <person name="Varga T."/>
            <person name="Kohler A."/>
            <person name="Feng B."/>
            <person name="Cao Y."/>
            <person name="Lipzen A."/>
            <person name="Daum C."/>
            <person name="Hundley H."/>
            <person name="Pangilinan J."/>
            <person name="Johnson J."/>
            <person name="Barry K."/>
            <person name="LaButti K."/>
            <person name="Ng V."/>
            <person name="Ahrendt S."/>
            <person name="Min B."/>
            <person name="Choi I.G."/>
            <person name="Park H."/>
            <person name="Plett J.M."/>
            <person name="Magnuson J."/>
            <person name="Spatafora J.W."/>
            <person name="Nagy L.G."/>
            <person name="Henrissat B."/>
            <person name="Grigoriev I.V."/>
            <person name="Yang Z.L."/>
            <person name="Xu J."/>
            <person name="Martin F.M."/>
        </authorList>
    </citation>
    <scope>NUCLEOTIDE SEQUENCE</scope>
    <source>
        <strain evidence="3">KKN 215</strain>
    </source>
</reference>
<proteinExistence type="predicted"/>
<feature type="region of interest" description="Disordered" evidence="1">
    <location>
        <begin position="95"/>
        <end position="154"/>
    </location>
</feature>
<feature type="region of interest" description="Disordered" evidence="1">
    <location>
        <begin position="167"/>
        <end position="203"/>
    </location>
</feature>
<keyword evidence="4" id="KW-1185">Reference proteome</keyword>
<sequence>MRTTIFASLVVAAALVSAAPTPQRTRGSTRGVGSAAGGTVVNSSSGTITESPGAILQAMEAKSLPAVTLEIPSVMPLETVPALLALDSAVPKSTLIFTPENESEDDNTSTEESGEEIDDPPPPPTIPTDDAPTDSDDGFPIINGATVHDSSFKNSMRDAARERLRAAGVDSTRFGDSNFNSNPNDFSNIDFSNFDPSTFFNRD</sequence>
<evidence type="ECO:0000256" key="2">
    <source>
        <dbReference type="SAM" id="SignalP"/>
    </source>
</evidence>
<organism evidence="3 4">
    <name type="scientific">Cristinia sonorae</name>
    <dbReference type="NCBI Taxonomy" id="1940300"/>
    <lineage>
        <taxon>Eukaryota</taxon>
        <taxon>Fungi</taxon>
        <taxon>Dikarya</taxon>
        <taxon>Basidiomycota</taxon>
        <taxon>Agaricomycotina</taxon>
        <taxon>Agaricomycetes</taxon>
        <taxon>Agaricomycetidae</taxon>
        <taxon>Agaricales</taxon>
        <taxon>Pleurotineae</taxon>
        <taxon>Stephanosporaceae</taxon>
        <taxon>Cristinia</taxon>
    </lineage>
</organism>
<protein>
    <submittedName>
        <fullName evidence="3">Uncharacterized protein</fullName>
    </submittedName>
</protein>